<feature type="region of interest" description="Disordered" evidence="5">
    <location>
        <begin position="986"/>
        <end position="1053"/>
    </location>
</feature>
<evidence type="ECO:0000256" key="2">
    <source>
        <dbReference type="ARBA" id="ARBA00012595"/>
    </source>
</evidence>
<comment type="caution">
    <text evidence="8">The sequence shown here is derived from an EMBL/GenBank/DDBJ whole genome shotgun (WGS) entry which is preliminary data.</text>
</comment>
<sequence length="1085" mass="111147">MSYNDVARPNGARRTLRAATAGLVALAVALSGPVAHAQETEPPAVATTTPTTTPTEAPSPTGTPAETPVETPTTSPTDPGPTDPGVPDQPLTGKTAERGAAPVEERPAAQALPPANLPDLALTVAFDREEYAVTDDIGVTITVRNKGDAPAEDVRFTVNGSVDFGVGGLELGRVPGPTLAPGEGRTYDLVGRSRHLIADSVYLTVGAHVGPQSSPSFDPTPNDNSASDTARLPRSGSVKGVAYRDANGNGRFDEGEGLANRTVTARTAGSQSGLGGATDSTGRFTFDHVQPGAYQISVDTYPDRLVVAPRAASFTVRSGEALSLELPVVPTVDHVLRSLVEFDRDSYLGADPVGIRVALTNSGAVPLANVVAVCSGDGEDGRIVPTGPEWAPLDPDGPGVTLAAGETRVFALTEAVPAGAVAKGELSISCHFGNAGRSTSGYVGGSDHADVDDNYGDLRGTLLFDSGDGAPVPLAGAWISVYDARTRLTSRSALTEADGRFTFPRIERGEHRFLLAGPYRDRATGDGWFTAEVTAGGTTDVEFVAVPGPLVELPRPDYRLDAEIAFDRTTYDINDPVRVKVRLTNAGANSGMALVFQPEWARSALEHDPAQWRALSPYDSGVERLELWPGETYEIELVGRAPTWGYDGKVRLKGRIGGTVQVPVDLSADVTVERGDVEVLAFADADADGVADTGEELPGTRVHLAGGVPHTEADVVTGANGRASAEDLPAGVYRTSGAHDGWVEAFDHYANTRVVGDGGTVLEIPLIRSMRETLDVRMEFAEASYLPTDRPGLTVSLTNDTGRDLTVHVNCDDAGRGHGVLGGPQWGPLHEGLPLAAGATWSGAVTADMPASAADHGRVTAACSFGPLDAYDGGVWEGSPLARAEAKVPGATWTTTGRVEVRDTYPQVVVPDVKLVLLDPATGAPVARTTTGRDGSFTFPDLPVGAYTPVVVGPWEVVLGGPGPLFEAVRGELSPEVVFVVPGPEVADPDLVRPDPAPGGPPAGGAPDGGSTGGGSTGGGSTGGGSTGGGSTGGDSTGGGSTGGGSAGGPVALASTGASVLGLGLLGLLVLALGLGTRVLGRRAA</sequence>
<evidence type="ECO:0000256" key="7">
    <source>
        <dbReference type="SAM" id="SignalP"/>
    </source>
</evidence>
<feature type="region of interest" description="Disordered" evidence="5">
    <location>
        <begin position="212"/>
        <end position="258"/>
    </location>
</feature>
<feature type="signal peptide" evidence="7">
    <location>
        <begin position="1"/>
        <end position="37"/>
    </location>
</feature>
<feature type="compositionally biased region" description="Gly residues" evidence="5">
    <location>
        <begin position="1002"/>
        <end position="1048"/>
    </location>
</feature>
<feature type="compositionally biased region" description="Polar residues" evidence="5">
    <location>
        <begin position="212"/>
        <end position="228"/>
    </location>
</feature>
<feature type="region of interest" description="Disordered" evidence="5">
    <location>
        <begin position="35"/>
        <end position="114"/>
    </location>
</feature>
<feature type="transmembrane region" description="Helical" evidence="6">
    <location>
        <begin position="1060"/>
        <end position="1081"/>
    </location>
</feature>
<evidence type="ECO:0000256" key="1">
    <source>
        <dbReference type="ARBA" id="ARBA00000548"/>
    </source>
</evidence>
<reference evidence="9" key="1">
    <citation type="journal article" date="2019" name="Int. J. Syst. Evol. Microbiol.">
        <title>The Global Catalogue of Microorganisms (GCM) 10K type strain sequencing project: providing services to taxonomists for standard genome sequencing and annotation.</title>
        <authorList>
            <consortium name="The Broad Institute Genomics Platform"/>
            <consortium name="The Broad Institute Genome Sequencing Center for Infectious Disease"/>
            <person name="Wu L."/>
            <person name="Ma J."/>
        </authorList>
    </citation>
    <scope>NUCLEOTIDE SEQUENCE [LARGE SCALE GENOMIC DNA]</scope>
    <source>
        <strain evidence="9">KCTC 12848</strain>
    </source>
</reference>
<dbReference type="InterPro" id="IPR013784">
    <property type="entry name" value="Carb-bd-like_fold"/>
</dbReference>
<evidence type="ECO:0000313" key="8">
    <source>
        <dbReference type="EMBL" id="MFC5054403.1"/>
    </source>
</evidence>
<dbReference type="InterPro" id="IPR051417">
    <property type="entry name" value="SDr/BOS_complex"/>
</dbReference>
<keyword evidence="9" id="KW-1185">Reference proteome</keyword>
<keyword evidence="6" id="KW-0812">Transmembrane</keyword>
<proteinExistence type="predicted"/>
<accession>A0ABV9XWP5</accession>
<dbReference type="EC" id="3.2.1.1" evidence="2"/>
<dbReference type="RefSeq" id="WP_344034294.1">
    <property type="nucleotide sequence ID" value="NZ_BAAAKE010000001.1"/>
</dbReference>
<evidence type="ECO:0000256" key="4">
    <source>
        <dbReference type="ARBA" id="ARBA00030238"/>
    </source>
</evidence>
<protein>
    <recommendedName>
        <fullName evidence="2">alpha-amylase</fullName>
        <ecNumber evidence="2">3.2.1.1</ecNumber>
    </recommendedName>
    <alternativeName>
        <fullName evidence="4">1,4-alpha-D-glucan glucanohydrolase</fullName>
    </alternativeName>
</protein>
<organism evidence="8 9">
    <name type="scientific">Saccharothrix xinjiangensis</name>
    <dbReference type="NCBI Taxonomy" id="204798"/>
    <lineage>
        <taxon>Bacteria</taxon>
        <taxon>Bacillati</taxon>
        <taxon>Actinomycetota</taxon>
        <taxon>Actinomycetes</taxon>
        <taxon>Pseudonocardiales</taxon>
        <taxon>Pseudonocardiaceae</taxon>
        <taxon>Saccharothrix</taxon>
    </lineage>
</organism>
<evidence type="ECO:0000313" key="9">
    <source>
        <dbReference type="Proteomes" id="UP001595833"/>
    </source>
</evidence>
<keyword evidence="6" id="KW-0472">Membrane</keyword>
<keyword evidence="3 7" id="KW-0732">Signal</keyword>
<dbReference type="Gene3D" id="2.60.40.10">
    <property type="entry name" value="Immunoglobulins"/>
    <property type="match status" value="3"/>
</dbReference>
<dbReference type="SUPFAM" id="SSF49452">
    <property type="entry name" value="Starch-binding domain-like"/>
    <property type="match status" value="1"/>
</dbReference>
<feature type="chain" id="PRO_5046713660" description="alpha-amylase" evidence="7">
    <location>
        <begin position="38"/>
        <end position="1085"/>
    </location>
</feature>
<feature type="compositionally biased region" description="Low complexity" evidence="5">
    <location>
        <begin position="40"/>
        <end position="77"/>
    </location>
</feature>
<evidence type="ECO:0000256" key="5">
    <source>
        <dbReference type="SAM" id="MobiDB-lite"/>
    </source>
</evidence>
<name>A0ABV9XWP5_9PSEU</name>
<dbReference type="SUPFAM" id="SSF117074">
    <property type="entry name" value="Hypothetical protein PA1324"/>
    <property type="match status" value="3"/>
</dbReference>
<dbReference type="PANTHER" id="PTHR23303">
    <property type="entry name" value="CARBOXYPEPTIDASE REGULATORY REGION-CONTAINING"/>
    <property type="match status" value="1"/>
</dbReference>
<evidence type="ECO:0000256" key="6">
    <source>
        <dbReference type="SAM" id="Phobius"/>
    </source>
</evidence>
<evidence type="ECO:0000256" key="3">
    <source>
        <dbReference type="ARBA" id="ARBA00022729"/>
    </source>
</evidence>
<dbReference type="EMBL" id="JBHSJB010000011">
    <property type="protein sequence ID" value="MFC5054403.1"/>
    <property type="molecule type" value="Genomic_DNA"/>
</dbReference>
<keyword evidence="6" id="KW-1133">Transmembrane helix</keyword>
<dbReference type="InterPro" id="IPR013783">
    <property type="entry name" value="Ig-like_fold"/>
</dbReference>
<comment type="catalytic activity">
    <reaction evidence="1">
        <text>Endohydrolysis of (1-&gt;4)-alpha-D-glucosidic linkages in polysaccharides containing three or more (1-&gt;4)-alpha-linked D-glucose units.</text>
        <dbReference type="EC" id="3.2.1.1"/>
    </reaction>
</comment>
<gene>
    <name evidence="8" type="ORF">ACFPFM_11615</name>
</gene>
<dbReference type="Proteomes" id="UP001595833">
    <property type="component" value="Unassembled WGS sequence"/>
</dbReference>